<evidence type="ECO:0000313" key="1">
    <source>
        <dbReference type="EMBL" id="DAD84348.1"/>
    </source>
</evidence>
<protein>
    <submittedName>
        <fullName evidence="1">Major capsid protein</fullName>
    </submittedName>
</protein>
<organism evidence="1">
    <name type="scientific">Podoviridae sp. ctUS21</name>
    <dbReference type="NCBI Taxonomy" id="2826557"/>
    <lineage>
        <taxon>Viruses</taxon>
        <taxon>Duplodnaviria</taxon>
        <taxon>Heunggongvirae</taxon>
        <taxon>Uroviricota</taxon>
        <taxon>Caudoviricetes</taxon>
    </lineage>
</organism>
<name>A0A8S5MQ53_9CAUD</name>
<reference evidence="1" key="1">
    <citation type="journal article" date="2021" name="Proc. Natl. Acad. Sci. U.S.A.">
        <title>A Catalog of Tens of Thousands of Viruses from Human Metagenomes Reveals Hidden Associations with Chronic Diseases.</title>
        <authorList>
            <person name="Tisza M.J."/>
            <person name="Buck C.B."/>
        </authorList>
    </citation>
    <scope>NUCLEOTIDE SEQUENCE</scope>
    <source>
        <strain evidence="1">CtUS21</strain>
    </source>
</reference>
<sequence>MSNLNGLGSASGYGSIMDTPLATKGYHSQIIARGWEKDIIGEIVNTNIVSQAFDCNQVVEFLLQPDVGAWKNYEDNQVIKPDEVSLTSIQMRLCHQAYKALKFDNNTRRNMCEYWSMFEDAFLDSCYKELSGMWHAFVLTGMVLEAHPNNKGANAGRHRSINLGTVGKPVRITPANLPTELLNLRQVLVHRSRWENNQMFLIVPPEFGNVLIQSEYRLAADIGCCKEPSMLLSGEFPGQLAGFRTIESMRTPGGYDTAVNKQVYYILAFRKDAYAFYGDITEGRIIEDKDYFGFQYQMAAIWGGKAIFNDAIAVAYWTFE</sequence>
<accession>A0A8S5MQ53</accession>
<proteinExistence type="predicted"/>
<dbReference type="EMBL" id="BK014959">
    <property type="protein sequence ID" value="DAD84348.1"/>
    <property type="molecule type" value="Genomic_DNA"/>
</dbReference>